<keyword evidence="2" id="KW-0812">Transmembrane</keyword>
<feature type="compositionally biased region" description="Acidic residues" evidence="1">
    <location>
        <begin position="29"/>
        <end position="48"/>
    </location>
</feature>
<keyword evidence="2" id="KW-1133">Transmembrane helix</keyword>
<accession>A0A5R8ZL40</accession>
<feature type="compositionally biased region" description="Low complexity" evidence="1">
    <location>
        <begin position="10"/>
        <end position="28"/>
    </location>
</feature>
<feature type="compositionally biased region" description="Gly residues" evidence="1">
    <location>
        <begin position="128"/>
        <end position="137"/>
    </location>
</feature>
<keyword evidence="4" id="KW-1185">Reference proteome</keyword>
<feature type="compositionally biased region" description="Low complexity" evidence="1">
    <location>
        <begin position="358"/>
        <end position="370"/>
    </location>
</feature>
<name>A0A5R8ZL40_9ACTN</name>
<feature type="region of interest" description="Disordered" evidence="1">
    <location>
        <begin position="1"/>
        <end position="58"/>
    </location>
</feature>
<keyword evidence="2" id="KW-0472">Membrane</keyword>
<proteinExistence type="predicted"/>
<feature type="region of interest" description="Disordered" evidence="1">
    <location>
        <begin position="350"/>
        <end position="394"/>
    </location>
</feature>
<comment type="caution">
    <text evidence="3">The sequence shown here is derived from an EMBL/GenBank/DDBJ whole genome shotgun (WGS) entry which is preliminary data.</text>
</comment>
<organism evidence="3 4">
    <name type="scientific">Microbispora triticiradicis</name>
    <dbReference type="NCBI Taxonomy" id="2200763"/>
    <lineage>
        <taxon>Bacteria</taxon>
        <taxon>Bacillati</taxon>
        <taxon>Actinomycetota</taxon>
        <taxon>Actinomycetes</taxon>
        <taxon>Streptosporangiales</taxon>
        <taxon>Streptosporangiaceae</taxon>
        <taxon>Microbispora</taxon>
    </lineage>
</organism>
<evidence type="ECO:0000256" key="2">
    <source>
        <dbReference type="SAM" id="Phobius"/>
    </source>
</evidence>
<dbReference type="AlphaFoldDB" id="A0A5R8ZL40"/>
<feature type="transmembrane region" description="Helical" evidence="2">
    <location>
        <begin position="319"/>
        <end position="340"/>
    </location>
</feature>
<sequence>MTDTTNETQPADVDPGAAAAEAPPVDIPADVDQDDAAAYDEHQDDDGEGPSGIPAGHLAAGGATTGTILLGLLYQLTGVPGLVAGGVAAGGGVVAYVRHRRSNASGTGWGRGSDRSRITTASRSLGTSSGGSLFGGGKARKSSGGLFGSGSGSRAAGRSSGLLGGASTGRAGRTAAGQGSAGTSTSGGKRGRGAVGTDAAHGSAGPVRRGARAFGRFAGATRRSVGRVGEATSRTVEATGRGIGRATLAAGRTARRARTWVNERTGGRAGHAARAAGARKAAVWADRATGRRVSTAYRAATTGKVASFRARRRRAAAILGWHGPLTGPVVALVAVLAGAWRRRKARKAKAAEAEGAEEASTGSEATSQETPADEAATGRSQVIDEPTTATCPRCGRTHTVTLTADEDERVVTCPCGHRIRFHRDPGAFDPPDDPATTKTTADTGPRHRRPSTTSTPYTRRSRTMSAFPLAAIAAEMNAAAAAHTPADMWQVARELDQLPEVPANVGMSVRTYTERMQGDYPVHPMVVEAMAEFYMDHARLVEKAQEISALFRRLHAEDLKREEAPRTNEAAWNV</sequence>
<feature type="compositionally biased region" description="Low complexity" evidence="1">
    <location>
        <begin position="168"/>
        <end position="187"/>
    </location>
</feature>
<evidence type="ECO:0000313" key="4">
    <source>
        <dbReference type="Proteomes" id="UP000309033"/>
    </source>
</evidence>
<feature type="region of interest" description="Disordered" evidence="1">
    <location>
        <begin position="103"/>
        <end position="210"/>
    </location>
</feature>
<protein>
    <submittedName>
        <fullName evidence="3">Uncharacterized protein</fullName>
    </submittedName>
</protein>
<dbReference type="Proteomes" id="UP000309033">
    <property type="component" value="Unassembled WGS sequence"/>
</dbReference>
<reference evidence="3" key="1">
    <citation type="submission" date="2019-05" db="EMBL/GenBank/DDBJ databases">
        <title>Isolation, diversity and antifungal activity of Actinobacteria from wheat.</title>
        <authorList>
            <person name="Yu B."/>
        </authorList>
    </citation>
    <scope>NUCLEOTIDE SEQUENCE [LARGE SCALE GENOMIC DNA]</scope>
    <source>
        <strain evidence="3">NEAU-HEGS1-5</strain>
    </source>
</reference>
<feature type="compositionally biased region" description="Low complexity" evidence="1">
    <location>
        <begin position="434"/>
        <end position="443"/>
    </location>
</feature>
<dbReference type="EMBL" id="VANP01000001">
    <property type="protein sequence ID" value="TLP66523.1"/>
    <property type="molecule type" value="Genomic_DNA"/>
</dbReference>
<feature type="compositionally biased region" description="Low complexity" evidence="1">
    <location>
        <begin position="152"/>
        <end position="161"/>
    </location>
</feature>
<feature type="region of interest" description="Disordered" evidence="1">
    <location>
        <begin position="423"/>
        <end position="458"/>
    </location>
</feature>
<evidence type="ECO:0000256" key="1">
    <source>
        <dbReference type="SAM" id="MobiDB-lite"/>
    </source>
</evidence>
<gene>
    <name evidence="3" type="ORF">FED44_03420</name>
</gene>
<evidence type="ECO:0000313" key="3">
    <source>
        <dbReference type="EMBL" id="TLP66523.1"/>
    </source>
</evidence>
<dbReference type="OrthoDB" id="4048184at2"/>